<proteinExistence type="predicted"/>
<keyword evidence="1" id="KW-1133">Transmembrane helix</keyword>
<dbReference type="PANTHER" id="PTHR23028">
    <property type="entry name" value="ACETYLTRANSFERASE"/>
    <property type="match status" value="1"/>
</dbReference>
<accession>A0A9Q2WKC2</accession>
<dbReference type="InterPro" id="IPR002656">
    <property type="entry name" value="Acyl_transf_3_dom"/>
</dbReference>
<dbReference type="EMBL" id="JAANEY010000001">
    <property type="protein sequence ID" value="MBT8551986.1"/>
    <property type="molecule type" value="Genomic_DNA"/>
</dbReference>
<feature type="transmembrane region" description="Helical" evidence="1">
    <location>
        <begin position="141"/>
        <end position="157"/>
    </location>
</feature>
<feature type="transmembrane region" description="Helical" evidence="1">
    <location>
        <begin position="220"/>
        <end position="237"/>
    </location>
</feature>
<dbReference type="Proteomes" id="UP000783102">
    <property type="component" value="Unassembled WGS sequence"/>
</dbReference>
<keyword evidence="1" id="KW-0472">Membrane</keyword>
<feature type="transmembrane region" description="Helical" evidence="1">
    <location>
        <begin position="279"/>
        <end position="300"/>
    </location>
</feature>
<dbReference type="Pfam" id="PF19040">
    <property type="entry name" value="SGNH"/>
    <property type="match status" value="1"/>
</dbReference>
<keyword evidence="4" id="KW-0012">Acyltransferase</keyword>
<dbReference type="SUPFAM" id="SSF52266">
    <property type="entry name" value="SGNH hydrolase"/>
    <property type="match status" value="1"/>
</dbReference>
<dbReference type="InterPro" id="IPR050879">
    <property type="entry name" value="Acyltransferase_3"/>
</dbReference>
<feature type="transmembrane region" description="Helical" evidence="1">
    <location>
        <begin position="312"/>
        <end position="332"/>
    </location>
</feature>
<dbReference type="GO" id="GO:0009103">
    <property type="term" value="P:lipopolysaccharide biosynthetic process"/>
    <property type="evidence" value="ECO:0007669"/>
    <property type="project" value="TreeGrafter"/>
</dbReference>
<evidence type="ECO:0000256" key="1">
    <source>
        <dbReference type="SAM" id="Phobius"/>
    </source>
</evidence>
<feature type="domain" description="Acyltransferase 3" evidence="2">
    <location>
        <begin position="5"/>
        <end position="329"/>
    </location>
</feature>
<gene>
    <name evidence="4" type="ORF">G6731_08475</name>
</gene>
<organism evidence="4 5">
    <name type="scientific">Polynucleobacter paneuropaeus</name>
    <dbReference type="NCBI Taxonomy" id="2527775"/>
    <lineage>
        <taxon>Bacteria</taxon>
        <taxon>Pseudomonadati</taxon>
        <taxon>Pseudomonadota</taxon>
        <taxon>Betaproteobacteria</taxon>
        <taxon>Burkholderiales</taxon>
        <taxon>Burkholderiaceae</taxon>
        <taxon>Polynucleobacter</taxon>
    </lineage>
</organism>
<feature type="transmembrane region" description="Helical" evidence="1">
    <location>
        <begin position="12"/>
        <end position="41"/>
    </location>
</feature>
<dbReference type="PANTHER" id="PTHR23028:SF53">
    <property type="entry name" value="ACYL_TRANSF_3 DOMAIN-CONTAINING PROTEIN"/>
    <property type="match status" value="1"/>
</dbReference>
<feature type="transmembrane region" description="Helical" evidence="1">
    <location>
        <begin position="162"/>
        <end position="180"/>
    </location>
</feature>
<dbReference type="GO" id="GO:0016747">
    <property type="term" value="F:acyltransferase activity, transferring groups other than amino-acyl groups"/>
    <property type="evidence" value="ECO:0007669"/>
    <property type="project" value="InterPro"/>
</dbReference>
<evidence type="ECO:0000259" key="2">
    <source>
        <dbReference type="Pfam" id="PF01757"/>
    </source>
</evidence>
<dbReference type="AlphaFoldDB" id="A0A9Q2WKC2"/>
<keyword evidence="4" id="KW-0808">Transferase</keyword>
<feature type="transmembrane region" description="Helical" evidence="1">
    <location>
        <begin position="249"/>
        <end position="267"/>
    </location>
</feature>
<feature type="domain" description="SGNH" evidence="3">
    <location>
        <begin position="398"/>
        <end position="618"/>
    </location>
</feature>
<evidence type="ECO:0000313" key="5">
    <source>
        <dbReference type="Proteomes" id="UP000783102"/>
    </source>
</evidence>
<sequence>MKYRPEIDGLRAIAVLSVILFHAGFTIFSGGFVGVDIFFVISGYLITVTIIDEIENKTFSFAYFYERRARRILPALFLVMLCTLPFAFLLMMPSALKSYSKSLIAVPLFVSNILFSYNDYFDVESELKPLLHTWSLGVEEQYYALAPILLVVAWKIGKIKIIFLASLLALTSLIIAQLLLPKYSTFAFYSLVTRSFEIIIGALVALLNSYYPKINQIPKRAASILTLTSMALIVMAVSKFDAHTPSPSYYTLIPTICAGLIILYANSNNLVGVILRHKYLVSIGLISYSSYLWHQPLFAFSRLLDIKQQSNYVLFSLCLASLFLGYFTWRFIEARFRDREKINTKYFVFISIVFSIAFIAIGFFGYKYNYSKNFNEIQKEIISYDNYDYSKILRPRSCFIEQDQTYKQFGDDCFAKSIDDVYLIWGDSYAAASSYGVKSIHKDLTQLTSSSCPPFFNVDIKDVGNCRDVNDYVRRKIIEIKPAKIFLQAKWNNHSESLDKNLSDTLKILHAISPSSKVIVIGSVPQWEPSLPMVAIQNNLTLDTGAYIEMPSYKKLKEVDAQLERISKYNQAEYLGPLDNLCKGQNCLAVVKYNSKYWLTSWDSGHLTEAGSVNLYRLMEKSIKIN</sequence>
<protein>
    <submittedName>
        <fullName evidence="4">Acyltransferase</fullName>
    </submittedName>
</protein>
<evidence type="ECO:0000313" key="4">
    <source>
        <dbReference type="EMBL" id="MBT8551986.1"/>
    </source>
</evidence>
<feature type="transmembrane region" description="Helical" evidence="1">
    <location>
        <begin position="344"/>
        <end position="366"/>
    </location>
</feature>
<name>A0A9Q2WKC2_9BURK</name>
<feature type="transmembrane region" description="Helical" evidence="1">
    <location>
        <begin position="72"/>
        <end position="91"/>
    </location>
</feature>
<feature type="transmembrane region" description="Helical" evidence="1">
    <location>
        <begin position="186"/>
        <end position="208"/>
    </location>
</feature>
<evidence type="ECO:0000259" key="3">
    <source>
        <dbReference type="Pfam" id="PF19040"/>
    </source>
</evidence>
<dbReference type="InterPro" id="IPR043968">
    <property type="entry name" value="SGNH"/>
</dbReference>
<dbReference type="GO" id="GO:0016020">
    <property type="term" value="C:membrane"/>
    <property type="evidence" value="ECO:0007669"/>
    <property type="project" value="TreeGrafter"/>
</dbReference>
<keyword evidence="1" id="KW-0812">Transmembrane</keyword>
<reference evidence="4" key="1">
    <citation type="journal article" date="2021" name="Genome Biol. Evol.">
        <title>Continental-Scale Gene Flow Prevents Allopatric Divergence of Pelagic Freshwater Bacteria.</title>
        <authorList>
            <person name="Hoetzinger M."/>
            <person name="Pitt A."/>
            <person name="Huemer A."/>
            <person name="Hahn M.W."/>
        </authorList>
    </citation>
    <scope>NUCLEOTIDE SEQUENCE</scope>
    <source>
        <strain evidence="4">SM1-W8</strain>
    </source>
</reference>
<dbReference type="Pfam" id="PF01757">
    <property type="entry name" value="Acyl_transf_3"/>
    <property type="match status" value="1"/>
</dbReference>
<comment type="caution">
    <text evidence="4">The sequence shown here is derived from an EMBL/GenBank/DDBJ whole genome shotgun (WGS) entry which is preliminary data.</text>
</comment>